<dbReference type="Pfam" id="PF00067">
    <property type="entry name" value="p450"/>
    <property type="match status" value="1"/>
</dbReference>
<evidence type="ECO:0000256" key="2">
    <source>
        <dbReference type="ARBA" id="ARBA00022617"/>
    </source>
</evidence>
<evidence type="ECO:0000256" key="7">
    <source>
        <dbReference type="RuleBase" id="RU000461"/>
    </source>
</evidence>
<dbReference type="GO" id="GO:0004497">
    <property type="term" value="F:monooxygenase activity"/>
    <property type="evidence" value="ECO:0007669"/>
    <property type="project" value="UniProtKB-KW"/>
</dbReference>
<dbReference type="SUPFAM" id="SSF48264">
    <property type="entry name" value="Cytochrome P450"/>
    <property type="match status" value="1"/>
</dbReference>
<evidence type="ECO:0000256" key="1">
    <source>
        <dbReference type="ARBA" id="ARBA00010617"/>
    </source>
</evidence>
<evidence type="ECO:0000256" key="3">
    <source>
        <dbReference type="ARBA" id="ARBA00022723"/>
    </source>
</evidence>
<dbReference type="FunFam" id="1.10.630.10:FF:000018">
    <property type="entry name" value="Cytochrome P450 monooxygenase"/>
    <property type="match status" value="1"/>
</dbReference>
<evidence type="ECO:0000256" key="5">
    <source>
        <dbReference type="ARBA" id="ARBA00023004"/>
    </source>
</evidence>
<keyword evidence="2 7" id="KW-0349">Heme</keyword>
<keyword evidence="3 7" id="KW-0479">Metal-binding</keyword>
<organism evidence="8 9">
    <name type="scientific">Actinomadura hallensis</name>
    <dbReference type="NCBI Taxonomy" id="337895"/>
    <lineage>
        <taxon>Bacteria</taxon>
        <taxon>Bacillati</taxon>
        <taxon>Actinomycetota</taxon>
        <taxon>Actinomycetes</taxon>
        <taxon>Streptosporangiales</taxon>
        <taxon>Thermomonosporaceae</taxon>
        <taxon>Actinomadura</taxon>
    </lineage>
</organism>
<dbReference type="GO" id="GO:0005506">
    <property type="term" value="F:iron ion binding"/>
    <property type="evidence" value="ECO:0007669"/>
    <property type="project" value="InterPro"/>
</dbReference>
<dbReference type="PANTHER" id="PTHR46696:SF1">
    <property type="entry name" value="CYTOCHROME P450 YJIB-RELATED"/>
    <property type="match status" value="1"/>
</dbReference>
<dbReference type="Gene3D" id="1.10.630.10">
    <property type="entry name" value="Cytochrome P450"/>
    <property type="match status" value="1"/>
</dbReference>
<dbReference type="GO" id="GO:0016705">
    <property type="term" value="F:oxidoreductase activity, acting on paired donors, with incorporation or reduction of molecular oxygen"/>
    <property type="evidence" value="ECO:0007669"/>
    <property type="project" value="InterPro"/>
</dbReference>
<dbReference type="GO" id="GO:0020037">
    <property type="term" value="F:heme binding"/>
    <property type="evidence" value="ECO:0007669"/>
    <property type="project" value="InterPro"/>
</dbReference>
<dbReference type="PANTHER" id="PTHR46696">
    <property type="entry name" value="P450, PUTATIVE (EUROFUNG)-RELATED"/>
    <property type="match status" value="1"/>
</dbReference>
<comment type="caution">
    <text evidence="8">The sequence shown here is derived from an EMBL/GenBank/DDBJ whole genome shotgun (WGS) entry which is preliminary data.</text>
</comment>
<dbReference type="OrthoDB" id="4133219at2"/>
<dbReference type="AlphaFoldDB" id="A0A543IGR5"/>
<dbReference type="RefSeq" id="WP_141974263.1">
    <property type="nucleotide sequence ID" value="NZ_VFPO01000001.1"/>
</dbReference>
<keyword evidence="4 7" id="KW-0560">Oxidoreductase</keyword>
<dbReference type="PRINTS" id="PR00359">
    <property type="entry name" value="BP450"/>
</dbReference>
<proteinExistence type="inferred from homology"/>
<dbReference type="InterPro" id="IPR002397">
    <property type="entry name" value="Cyt_P450_B"/>
</dbReference>
<protein>
    <submittedName>
        <fullName evidence="8">Cytochrome P450</fullName>
    </submittedName>
</protein>
<dbReference type="Proteomes" id="UP000316706">
    <property type="component" value="Unassembled WGS sequence"/>
</dbReference>
<accession>A0A543IGR5</accession>
<reference evidence="8 9" key="1">
    <citation type="submission" date="2019-06" db="EMBL/GenBank/DDBJ databases">
        <title>Sequencing the genomes of 1000 actinobacteria strains.</title>
        <authorList>
            <person name="Klenk H.-P."/>
        </authorList>
    </citation>
    <scope>NUCLEOTIDE SEQUENCE [LARGE SCALE GENOMIC DNA]</scope>
    <source>
        <strain evidence="8 9">DSM 45043</strain>
    </source>
</reference>
<comment type="similarity">
    <text evidence="1 7">Belongs to the cytochrome P450 family.</text>
</comment>
<keyword evidence="6 7" id="KW-0503">Monooxygenase</keyword>
<name>A0A543IGR5_9ACTN</name>
<sequence length="394" mass="43168">MLPPEFLFSRAFSEDPYAAYDEMRASGPVHPIDFPPGTTAFLVVDHEHGRAALNDPRLSKDSAHSSVPVNAELFFGGTMLAMDPPDHTRLRGLVAKAFTGRRVERLRPRVQEITDRLLDGVAARGEADLIEEFAVPLPIQVICELLGVPASDRPRFREWTAVLTVPALTAQARERRREAARAFNGYLVEVIAERRAHPEDDLISGLITARDGDAALTEAELLGGIALLLIAGHETTVNLIGNGVFALLRAPDQLRLLRERPELLPSAIEELLRYDGPVERASQRIALEDMEIAGTPIPKGAWVHVSLGAANRDPAVFEDPARLDVTRAPKRHVAFGHGLHFCLGAPLARLEGQIAIGSLLRRFPDLALALLATEYRHHRTGSIVRGLVSLPVRV</sequence>
<keyword evidence="5 7" id="KW-0408">Iron</keyword>
<gene>
    <name evidence="8" type="ORF">FHX41_3481</name>
</gene>
<dbReference type="InterPro" id="IPR001128">
    <property type="entry name" value="Cyt_P450"/>
</dbReference>
<evidence type="ECO:0000313" key="8">
    <source>
        <dbReference type="EMBL" id="TQM69771.1"/>
    </source>
</evidence>
<dbReference type="EMBL" id="VFPO01000001">
    <property type="protein sequence ID" value="TQM69771.1"/>
    <property type="molecule type" value="Genomic_DNA"/>
</dbReference>
<dbReference type="InterPro" id="IPR036396">
    <property type="entry name" value="Cyt_P450_sf"/>
</dbReference>
<evidence type="ECO:0000313" key="9">
    <source>
        <dbReference type="Proteomes" id="UP000316706"/>
    </source>
</evidence>
<dbReference type="PROSITE" id="PS00086">
    <property type="entry name" value="CYTOCHROME_P450"/>
    <property type="match status" value="1"/>
</dbReference>
<dbReference type="CDD" id="cd11029">
    <property type="entry name" value="CYP107-like"/>
    <property type="match status" value="1"/>
</dbReference>
<keyword evidence="9" id="KW-1185">Reference proteome</keyword>
<evidence type="ECO:0000256" key="4">
    <source>
        <dbReference type="ARBA" id="ARBA00023002"/>
    </source>
</evidence>
<dbReference type="InterPro" id="IPR017972">
    <property type="entry name" value="Cyt_P450_CS"/>
</dbReference>
<evidence type="ECO:0000256" key="6">
    <source>
        <dbReference type="ARBA" id="ARBA00023033"/>
    </source>
</evidence>